<proteinExistence type="inferred from homology"/>
<evidence type="ECO:0000256" key="5">
    <source>
        <dbReference type="SAM" id="MobiDB-lite"/>
    </source>
</evidence>
<dbReference type="EMBL" id="CP144751">
    <property type="protein sequence ID" value="WVZ87512.1"/>
    <property type="molecule type" value="Genomic_DNA"/>
</dbReference>
<feature type="region of interest" description="Disordered" evidence="5">
    <location>
        <begin position="324"/>
        <end position="376"/>
    </location>
</feature>
<dbReference type="InterPro" id="IPR010301">
    <property type="entry name" value="RRP1"/>
</dbReference>
<feature type="compositionally biased region" description="Basic residues" evidence="5">
    <location>
        <begin position="328"/>
        <end position="337"/>
    </location>
</feature>
<dbReference type="GO" id="GO:0005634">
    <property type="term" value="C:nucleus"/>
    <property type="evidence" value="ECO:0007669"/>
    <property type="project" value="UniProtKB-SubCell"/>
</dbReference>
<evidence type="ECO:0000256" key="3">
    <source>
        <dbReference type="ARBA" id="ARBA00022552"/>
    </source>
</evidence>
<evidence type="ECO:0000256" key="4">
    <source>
        <dbReference type="ARBA" id="ARBA00023242"/>
    </source>
</evidence>
<dbReference type="PANTHER" id="PTHR13026:SF0">
    <property type="entry name" value="RIBOSOMAL RNA PROCESSING 1B"/>
    <property type="match status" value="1"/>
</dbReference>
<accession>A0AAQ3UCZ2</accession>
<dbReference type="GO" id="GO:0030688">
    <property type="term" value="C:preribosome, small subunit precursor"/>
    <property type="evidence" value="ECO:0007669"/>
    <property type="project" value="InterPro"/>
</dbReference>
<reference evidence="6 7" key="1">
    <citation type="submission" date="2024-02" db="EMBL/GenBank/DDBJ databases">
        <title>High-quality chromosome-scale genome assembly of Pensacola bahiagrass (Paspalum notatum Flugge var. saurae).</title>
        <authorList>
            <person name="Vega J.M."/>
            <person name="Podio M."/>
            <person name="Orjuela J."/>
            <person name="Siena L.A."/>
            <person name="Pessino S.C."/>
            <person name="Combes M.C."/>
            <person name="Mariac C."/>
            <person name="Albertini E."/>
            <person name="Pupilli F."/>
            <person name="Ortiz J.P.A."/>
            <person name="Leblanc O."/>
        </authorList>
    </citation>
    <scope>NUCLEOTIDE SEQUENCE [LARGE SCALE GENOMIC DNA]</scope>
    <source>
        <strain evidence="6">R1</strain>
        <tissue evidence="6">Leaf</tissue>
    </source>
</reference>
<dbReference type="GO" id="GO:0006364">
    <property type="term" value="P:rRNA processing"/>
    <property type="evidence" value="ECO:0007669"/>
    <property type="project" value="UniProtKB-KW"/>
</dbReference>
<keyword evidence="7" id="KW-1185">Reference proteome</keyword>
<keyword evidence="3" id="KW-0698">rRNA processing</keyword>
<feature type="compositionally biased region" description="Basic and acidic residues" evidence="5">
    <location>
        <begin position="342"/>
        <end position="353"/>
    </location>
</feature>
<sequence length="562" mass="60950">MAAAADADASAEAVAIARRLASCNTGTRERTVRYLLSHFLPAAAPRLSASDLLKLWKGLFFCFWHADKPLYQSSVAARLASAVSAAPSPADGAAFLAAYLTTLRREWAHIDVHRLDKFYLLNRRFLSHAFLLLSANSFAPGIVSQIVSVLSDKALLPEADNVAAGTSRGLGYHVTDAFLDELLPVLPVSLQTMDALLAPFFTVLEKSSDRVMVSKVKASVFDRLLESGSRLLEMAKKGEEVEKGSAEEKLGKVGLLFGFSKRFLDIGANTETVQSNRKVVFALRDVFVKIEKGLELSGVEIPVPEFEATAVPVVPNAGCNMDLGEKKAQKKKKKAKKAALAESEKEGAKDLKREKKVKKDKKDKKEKKKKKKVEVVDKGDATEQITYVPVGDQQMGDDTDGISFDETLKSNLQKQFEIVAAEAGMVKGGSSSVTPANGKVAKKRKRSKSADRSSEASDGDDGSEGNLLTQDGEKSGKKVRFSMKNNLVWKPHSPLPPQCLRLPPSATPRGSALKKGVKPGPIKETPTPLKKAKPKAKSAKKVLKKKPSSAVKRLRKLQSFSA</sequence>
<dbReference type="PANTHER" id="PTHR13026">
    <property type="entry name" value="NNP-1 PROTEIN NOVEL NUCLEAR PROTEIN 1 NOP52"/>
    <property type="match status" value="1"/>
</dbReference>
<name>A0AAQ3UCZ2_PASNO</name>
<dbReference type="Proteomes" id="UP001341281">
    <property type="component" value="Chromosome 07"/>
</dbReference>
<evidence type="ECO:0000256" key="1">
    <source>
        <dbReference type="ARBA" id="ARBA00004123"/>
    </source>
</evidence>
<feature type="compositionally biased region" description="Basic residues" evidence="5">
    <location>
        <begin position="354"/>
        <end position="372"/>
    </location>
</feature>
<evidence type="ECO:0000256" key="2">
    <source>
        <dbReference type="ARBA" id="ARBA00006374"/>
    </source>
</evidence>
<evidence type="ECO:0000313" key="7">
    <source>
        <dbReference type="Proteomes" id="UP001341281"/>
    </source>
</evidence>
<protein>
    <submittedName>
        <fullName evidence="6">Uncharacterized protein</fullName>
    </submittedName>
</protein>
<dbReference type="AlphaFoldDB" id="A0AAQ3UCZ2"/>
<feature type="region of interest" description="Disordered" evidence="5">
    <location>
        <begin position="423"/>
        <end position="562"/>
    </location>
</feature>
<keyword evidence="4" id="KW-0539">Nucleus</keyword>
<gene>
    <name evidence="6" type="ORF">U9M48_034140</name>
</gene>
<organism evidence="6 7">
    <name type="scientific">Paspalum notatum var. saurae</name>
    <dbReference type="NCBI Taxonomy" id="547442"/>
    <lineage>
        <taxon>Eukaryota</taxon>
        <taxon>Viridiplantae</taxon>
        <taxon>Streptophyta</taxon>
        <taxon>Embryophyta</taxon>
        <taxon>Tracheophyta</taxon>
        <taxon>Spermatophyta</taxon>
        <taxon>Magnoliopsida</taxon>
        <taxon>Liliopsida</taxon>
        <taxon>Poales</taxon>
        <taxon>Poaceae</taxon>
        <taxon>PACMAD clade</taxon>
        <taxon>Panicoideae</taxon>
        <taxon>Andropogonodae</taxon>
        <taxon>Paspaleae</taxon>
        <taxon>Paspalinae</taxon>
        <taxon>Paspalum</taxon>
    </lineage>
</organism>
<feature type="compositionally biased region" description="Basic residues" evidence="5">
    <location>
        <begin position="530"/>
        <end position="556"/>
    </location>
</feature>
<dbReference type="Pfam" id="PF05997">
    <property type="entry name" value="Nop52"/>
    <property type="match status" value="1"/>
</dbReference>
<comment type="subcellular location">
    <subcellularLocation>
        <location evidence="1">Nucleus</location>
    </subcellularLocation>
</comment>
<evidence type="ECO:0000313" key="6">
    <source>
        <dbReference type="EMBL" id="WVZ87512.1"/>
    </source>
</evidence>
<comment type="similarity">
    <text evidence="2">Belongs to the RRP1 family.</text>
</comment>